<evidence type="ECO:0000313" key="1">
    <source>
        <dbReference type="EnsemblMetazoa" id="XP_014249239.1"/>
    </source>
</evidence>
<dbReference type="GO" id="GO:0045039">
    <property type="term" value="P:protein insertion into mitochondrial inner membrane"/>
    <property type="evidence" value="ECO:0007669"/>
    <property type="project" value="TreeGrafter"/>
</dbReference>
<dbReference type="GO" id="GO:0042721">
    <property type="term" value="C:TIM22 mitochondrial import inner membrane insertion complex"/>
    <property type="evidence" value="ECO:0007669"/>
    <property type="project" value="InterPro"/>
</dbReference>
<dbReference type="InterPro" id="IPR019322">
    <property type="entry name" value="TIMM29"/>
</dbReference>
<dbReference type="Proteomes" id="UP000494040">
    <property type="component" value="Unassembled WGS sequence"/>
</dbReference>
<dbReference type="EnsemblMetazoa" id="XM_014393753.2">
    <property type="protein sequence ID" value="XP_014249239.1"/>
    <property type="gene ID" value="LOC106666503"/>
</dbReference>
<dbReference type="Pfam" id="PF10171">
    <property type="entry name" value="Tim29"/>
    <property type="match status" value="1"/>
</dbReference>
<dbReference type="GeneID" id="106666503"/>
<dbReference type="AlphaFoldDB" id="A0A8I6RPM4"/>
<dbReference type="PANTHER" id="PTHR21435">
    <property type="entry name" value="MITOCHONDRIAL IMPORT INNER MEMBRANE TRANSLOCASE SUBUNIT TIM29"/>
    <property type="match status" value="1"/>
</dbReference>
<evidence type="ECO:0000313" key="2">
    <source>
        <dbReference type="Proteomes" id="UP000494040"/>
    </source>
</evidence>
<organism evidence="1 2">
    <name type="scientific">Cimex lectularius</name>
    <name type="common">Bed bug</name>
    <name type="synonym">Acanthia lectularia</name>
    <dbReference type="NCBI Taxonomy" id="79782"/>
    <lineage>
        <taxon>Eukaryota</taxon>
        <taxon>Metazoa</taxon>
        <taxon>Ecdysozoa</taxon>
        <taxon>Arthropoda</taxon>
        <taxon>Hexapoda</taxon>
        <taxon>Insecta</taxon>
        <taxon>Pterygota</taxon>
        <taxon>Neoptera</taxon>
        <taxon>Paraneoptera</taxon>
        <taxon>Hemiptera</taxon>
        <taxon>Heteroptera</taxon>
        <taxon>Panheteroptera</taxon>
        <taxon>Cimicomorpha</taxon>
        <taxon>Cimicidae</taxon>
        <taxon>Cimex</taxon>
    </lineage>
</organism>
<sequence length="220" mass="25890">MFLSKMSRRALLFHGTAKKAFMNASLVTTTKEAKSGIYRFTQMPERLKGTFVDRWATYWKDLFRDYYEVFKDVGTDLKNKPVKSGVIFTLSGLSYFCWKNNPDMNDFRSAVMKHSNEFIFIGPKIRNPKTTEHLNLLEQCTNEGTLRRFSFGLFSFIWRDNYSDTVGIYSKWCPYLTPEWLSFHTRVLDVGFLNKWWILEEKMVDCDINPGEWGDTIALK</sequence>
<dbReference type="OrthoDB" id="5970620at2759"/>
<name>A0A8I6RPM4_CIMLE</name>
<accession>A0A8I6RPM4</accession>
<keyword evidence="2" id="KW-1185">Reference proteome</keyword>
<evidence type="ECO:0008006" key="3">
    <source>
        <dbReference type="Google" id="ProtNLM"/>
    </source>
</evidence>
<protein>
    <recommendedName>
        <fullName evidence="3">Mitochondrial import inner membrane translocase subunit Tim29</fullName>
    </recommendedName>
</protein>
<dbReference type="PANTHER" id="PTHR21435:SF1">
    <property type="entry name" value="MITOCHONDRIAL IMPORT INNER MEMBRANE TRANSLOCASE SUBUNIT TIM29"/>
    <property type="match status" value="1"/>
</dbReference>
<dbReference type="KEGG" id="clec:106666503"/>
<dbReference type="OMA" id="WRLKWKM"/>
<proteinExistence type="predicted"/>
<reference evidence="1" key="1">
    <citation type="submission" date="2022-01" db="UniProtKB">
        <authorList>
            <consortium name="EnsemblMetazoa"/>
        </authorList>
    </citation>
    <scope>IDENTIFICATION</scope>
</reference>
<dbReference type="RefSeq" id="XP_014249239.1">
    <property type="nucleotide sequence ID" value="XM_014393753.2"/>
</dbReference>